<dbReference type="SUPFAM" id="SSF52047">
    <property type="entry name" value="RNI-like"/>
    <property type="match status" value="1"/>
</dbReference>
<dbReference type="InterPro" id="IPR016181">
    <property type="entry name" value="Acyl_CoA_acyltransferase"/>
</dbReference>
<protein>
    <recommendedName>
        <fullName evidence="1">N-acetyltransferase domain-containing protein</fullName>
    </recommendedName>
</protein>
<reference evidence="2 3" key="1">
    <citation type="submission" date="2016-07" db="EMBL/GenBank/DDBJ databases">
        <title>Pervasive Adenine N6-methylation of Active Genes in Fungi.</title>
        <authorList>
            <consortium name="DOE Joint Genome Institute"/>
            <person name="Mondo S.J."/>
            <person name="Dannebaum R.O."/>
            <person name="Kuo R.C."/>
            <person name="Labutti K."/>
            <person name="Haridas S."/>
            <person name="Kuo A."/>
            <person name="Salamov A."/>
            <person name="Ahrendt S.R."/>
            <person name="Lipzen A."/>
            <person name="Sullivan W."/>
            <person name="Andreopoulos W.B."/>
            <person name="Clum A."/>
            <person name="Lindquist E."/>
            <person name="Daum C."/>
            <person name="Ramamoorthy G.K."/>
            <person name="Gryganskyi A."/>
            <person name="Culley D."/>
            <person name="Magnuson J.K."/>
            <person name="James T.Y."/>
            <person name="O'Malley M.A."/>
            <person name="Stajich J.E."/>
            <person name="Spatafora J.W."/>
            <person name="Visel A."/>
            <person name="Grigoriev I.V."/>
        </authorList>
    </citation>
    <scope>NUCLEOTIDE SEQUENCE [LARGE SCALE GENOMIC DNA]</scope>
    <source>
        <strain evidence="2 3">ATCC 12442</strain>
    </source>
</reference>
<dbReference type="InterPro" id="IPR000182">
    <property type="entry name" value="GNAT_dom"/>
</dbReference>
<feature type="domain" description="N-acetyltransferase" evidence="1">
    <location>
        <begin position="143"/>
        <end position="270"/>
    </location>
</feature>
<name>A0A1Y1WL60_9FUNG</name>
<dbReference type="AlphaFoldDB" id="A0A1Y1WL60"/>
<dbReference type="PROSITE" id="PS51186">
    <property type="entry name" value="GNAT"/>
    <property type="match status" value="1"/>
</dbReference>
<evidence type="ECO:0000313" key="3">
    <source>
        <dbReference type="Proteomes" id="UP000193922"/>
    </source>
</evidence>
<dbReference type="EMBL" id="MCFD01000001">
    <property type="protein sequence ID" value="ORX74310.1"/>
    <property type="molecule type" value="Genomic_DNA"/>
</dbReference>
<dbReference type="Proteomes" id="UP000193922">
    <property type="component" value="Unassembled WGS sequence"/>
</dbReference>
<dbReference type="Gene3D" id="3.40.630.30">
    <property type="match status" value="1"/>
</dbReference>
<dbReference type="OrthoDB" id="2744543at2759"/>
<dbReference type="RefSeq" id="XP_040747521.1">
    <property type="nucleotide sequence ID" value="XM_040890016.1"/>
</dbReference>
<evidence type="ECO:0000313" key="2">
    <source>
        <dbReference type="EMBL" id="ORX74310.1"/>
    </source>
</evidence>
<dbReference type="GO" id="GO:0016747">
    <property type="term" value="F:acyltransferase activity, transferring groups other than amino-acyl groups"/>
    <property type="evidence" value="ECO:0007669"/>
    <property type="project" value="InterPro"/>
</dbReference>
<accession>A0A1Y1WL60</accession>
<dbReference type="GeneID" id="63806664"/>
<sequence length="700" mass="79272">MINPNNDVVYLPQWYVEDRFLHSEAIRALSDNTENLTFARLFLNPSNPTHRDTNHLHMDFFNLEFPTAGLVALADPPENIAHITKVTYKTQGLVPRCTIDTTLHHPEQIIKGFDDCGFALERDLDDTVMKIDGLEPSEFKTSKRVRRCSEGDIGELAKCNAWCFGYDKQGDTAWLDEKLRRQVLNNDTQVWMLEEKAFAVVFVPREKAPKLARQGLASEIIQHALAHLVPGMRVYLDAFEEGSIRMYERLGFAKLDGSRTLVSLHEPPLASVHRLNGQVLDRIMGFAHTSNMFAFWDTIDRHKTLLKYGTIMAYRIVGDGTLVTVPELPPTVDRSTVLNSRILILDIAGQPNEQEFAASADQIVRTLYLNIDLGNGSVLFSNTVLTAIRLLARTVGEHTPRLHTIWYNSPHDDVVASHRHMFSRILNPRIRHINRIHPSVDQYIVFQTLERLRLEFDETLLPEGMALGERNSLHMFPALRVLEIGAFAYDVQVFLRLFAGARKLTTLAMAECNRGITDMAFDQLPDTLRHLRVSFDMAKWTDPEKTLVLGITNTPHLLNLPIAAIWHWALRDLTIAAPVRFRRLAKFISVFPNLHTLHLDLVDDGDDDGENGSDTYLPHGPVSESLRLLHLTAVSTAMENARLEFGIVLVLARIPSIRTLIAPTLTKRLVQQCIRYVTSNELITNSGGHLHNLKCRCAPE</sequence>
<evidence type="ECO:0000259" key="1">
    <source>
        <dbReference type="PROSITE" id="PS51186"/>
    </source>
</evidence>
<gene>
    <name evidence="2" type="ORF">DL89DRAFT_289901</name>
</gene>
<proteinExistence type="predicted"/>
<comment type="caution">
    <text evidence="2">The sequence shown here is derived from an EMBL/GenBank/DDBJ whole genome shotgun (WGS) entry which is preliminary data.</text>
</comment>
<organism evidence="2 3">
    <name type="scientific">Linderina pennispora</name>
    <dbReference type="NCBI Taxonomy" id="61395"/>
    <lineage>
        <taxon>Eukaryota</taxon>
        <taxon>Fungi</taxon>
        <taxon>Fungi incertae sedis</taxon>
        <taxon>Zoopagomycota</taxon>
        <taxon>Kickxellomycotina</taxon>
        <taxon>Kickxellomycetes</taxon>
        <taxon>Kickxellales</taxon>
        <taxon>Kickxellaceae</taxon>
        <taxon>Linderina</taxon>
    </lineage>
</organism>
<dbReference type="SUPFAM" id="SSF55729">
    <property type="entry name" value="Acyl-CoA N-acyltransferases (Nat)"/>
    <property type="match status" value="1"/>
</dbReference>
<keyword evidence="3" id="KW-1185">Reference proteome</keyword>